<evidence type="ECO:0000313" key="2">
    <source>
        <dbReference type="EMBL" id="RFT15338.1"/>
    </source>
</evidence>
<dbReference type="EMBL" id="QUAH01000010">
    <property type="protein sequence ID" value="RFT15338.1"/>
    <property type="molecule type" value="Genomic_DNA"/>
</dbReference>
<evidence type="ECO:0000313" key="3">
    <source>
        <dbReference type="Proteomes" id="UP000257323"/>
    </source>
</evidence>
<evidence type="ECO:0000259" key="1">
    <source>
        <dbReference type="Pfam" id="PF13349"/>
    </source>
</evidence>
<reference evidence="2 3" key="1">
    <citation type="submission" date="2018-08" db="EMBL/GenBank/DDBJ databases">
        <title>Genome analysis of the thermophilic bacterium of the candidate phylum Aminicenantes from deep subsurface aquifer revealed its physiology and ecological role.</title>
        <authorList>
            <person name="Kadnikov V.V."/>
            <person name="Mardanov A.V."/>
            <person name="Beletsky A.V."/>
            <person name="Karnachuk O.V."/>
            <person name="Ravin N.V."/>
        </authorList>
    </citation>
    <scope>NUCLEOTIDE SEQUENCE [LARGE SCALE GENOMIC DNA]</scope>
    <source>
        <strain evidence="2">BY38</strain>
    </source>
</reference>
<feature type="domain" description="DUF4097" evidence="1">
    <location>
        <begin position="58"/>
        <end position="427"/>
    </location>
</feature>
<comment type="caution">
    <text evidence="2">The sequence shown here is derived from an EMBL/GenBank/DDBJ whole genome shotgun (WGS) entry which is preliminary data.</text>
</comment>
<accession>A0A3E2BKS8</accession>
<sequence>MKAKEVLLLIFIVVVGVGLHYLENLKLTIDDWEVSSLFRGESYLFEEVKTEAPAGTLEIVNSHGSIQIEGVETQAIEIALEKRVWRKTKQEAREIADQIKLLATRDSQRLLLTTNRDTFRKKNFTTGFRVRVPRDTSISVRNSYGLVRIAGVKEVELENRQGRVDIVEISGPVRVQNSYEKVSIMDVDGECRLETKHSSALLSRIAGPVLVNCAYENLELFDLKSSLDLESRHTRIKAVRIAGPSKISGSYEQISLSETGPAIIKGHHSPVEVDTARGQLEIETSYERIRLVDLEGDLVIRARSSRVDVTGARAARLQVETSYEPVNLEDFSGQLELKLKHANLTLSPLNLDYPILATTEYGNIKFFWPESQTARLEASSKGGRISWQLPFSPDENTTNGLAVVRVYRGAADRPEIKLTTSYGNIDILKKE</sequence>
<dbReference type="Proteomes" id="UP000257323">
    <property type="component" value="Unassembled WGS sequence"/>
</dbReference>
<proteinExistence type="predicted"/>
<dbReference type="AlphaFoldDB" id="A0A3E2BKS8"/>
<gene>
    <name evidence="2" type="ORF">OP8BY_0447</name>
</gene>
<dbReference type="Pfam" id="PF13349">
    <property type="entry name" value="DUF4097"/>
    <property type="match status" value="1"/>
</dbReference>
<protein>
    <recommendedName>
        <fullName evidence="1">DUF4097 domain-containing protein</fullName>
    </recommendedName>
</protein>
<organism evidence="2 3">
    <name type="scientific">Candidatus Saccharicenans subterraneus</name>
    <dbReference type="NCBI Taxonomy" id="2508984"/>
    <lineage>
        <taxon>Bacteria</taxon>
        <taxon>Candidatus Aminicenantota</taxon>
        <taxon>Candidatus Aminicenantia</taxon>
        <taxon>Candidatus Aminicenantales</taxon>
        <taxon>Candidatus Saccharicenantaceae</taxon>
        <taxon>Candidatus Saccharicenans</taxon>
    </lineage>
</organism>
<name>A0A3E2BKS8_9BACT</name>
<dbReference type="InterPro" id="IPR025164">
    <property type="entry name" value="Toastrack_DUF4097"/>
</dbReference>